<evidence type="ECO:0000259" key="6">
    <source>
        <dbReference type="PROSITE" id="PS51352"/>
    </source>
</evidence>
<evidence type="ECO:0000313" key="8">
    <source>
        <dbReference type="Proteomes" id="UP000191680"/>
    </source>
</evidence>
<feature type="domain" description="Thioredoxin" evidence="6">
    <location>
        <begin position="232"/>
        <end position="370"/>
    </location>
</feature>
<dbReference type="GO" id="GO:0016209">
    <property type="term" value="F:antioxidant activity"/>
    <property type="evidence" value="ECO:0007669"/>
    <property type="project" value="InterPro"/>
</dbReference>
<feature type="coiled-coil region" evidence="5">
    <location>
        <begin position="146"/>
        <end position="173"/>
    </location>
</feature>
<accession>A0A1V6LSY7</accession>
<dbReference type="OrthoDB" id="1098640at2"/>
<dbReference type="CDD" id="cd02966">
    <property type="entry name" value="TlpA_like_family"/>
    <property type="match status" value="1"/>
</dbReference>
<evidence type="ECO:0000256" key="2">
    <source>
        <dbReference type="ARBA" id="ARBA00022748"/>
    </source>
</evidence>
<sequence>MKKILSIFSLGLLVFSCSTKPEGYTISGTLTGEVKNGTQVFLKTTDSLMRGLVEIDTTTVENGTFTFTGTADSPQMYYLFFDGLRGNTPIVLENGSISFEAQKDSLGYADVSGTEQNEIFMKYMDESRKMGEMSQSMNEEFKKANAARDTAIIKSLREEYMELQEKAKTFELDFVKANPNGLISALILDKLLNTKALPVSEIEEMYNALTPAIKATRPGKRIGKQLEIEKTTAIGSKAPNFSGPTPDGGELAFNQVKGKLTLIDFWAGWCRPCRMENPNIVAVYNKYKDKGFNVVGVSLDQKKEMWLQAIEDDGLAWNHVSNLQRFQDPIAKAYNINAIPAAFLVDENGVIVAKNLRGPALEEKVAELLN</sequence>
<evidence type="ECO:0000256" key="3">
    <source>
        <dbReference type="ARBA" id="ARBA00023157"/>
    </source>
</evidence>
<keyword evidence="2" id="KW-0201">Cytochrome c-type biogenesis</keyword>
<dbReference type="AlphaFoldDB" id="A0A1V6LSY7"/>
<keyword evidence="8" id="KW-1185">Reference proteome</keyword>
<dbReference type="PANTHER" id="PTHR42852:SF6">
    <property type="entry name" value="THIOL:DISULFIDE INTERCHANGE PROTEIN DSBE"/>
    <property type="match status" value="1"/>
</dbReference>
<dbReference type="EMBL" id="MTBC01000003">
    <property type="protein sequence ID" value="OQD43258.1"/>
    <property type="molecule type" value="Genomic_DNA"/>
</dbReference>
<protein>
    <submittedName>
        <fullName evidence="7">Thioredoxin</fullName>
    </submittedName>
</protein>
<name>A0A1V6LSY7_9FLAO</name>
<dbReference type="Gene3D" id="3.40.30.10">
    <property type="entry name" value="Glutaredoxin"/>
    <property type="match status" value="1"/>
</dbReference>
<keyword evidence="4" id="KW-0676">Redox-active center</keyword>
<keyword evidence="5" id="KW-0175">Coiled coil</keyword>
<dbReference type="RefSeq" id="WP_080318380.1">
    <property type="nucleotide sequence ID" value="NZ_MTBC01000003.1"/>
</dbReference>
<dbReference type="GO" id="GO:0017004">
    <property type="term" value="P:cytochrome complex assembly"/>
    <property type="evidence" value="ECO:0007669"/>
    <property type="project" value="UniProtKB-KW"/>
</dbReference>
<evidence type="ECO:0000256" key="4">
    <source>
        <dbReference type="ARBA" id="ARBA00023284"/>
    </source>
</evidence>
<dbReference type="SUPFAM" id="SSF52833">
    <property type="entry name" value="Thioredoxin-like"/>
    <property type="match status" value="1"/>
</dbReference>
<evidence type="ECO:0000256" key="1">
    <source>
        <dbReference type="ARBA" id="ARBA00004196"/>
    </source>
</evidence>
<dbReference type="PROSITE" id="PS51352">
    <property type="entry name" value="THIOREDOXIN_2"/>
    <property type="match status" value="1"/>
</dbReference>
<organism evidence="7 8">
    <name type="scientific">Croceivirga radicis</name>
    <dbReference type="NCBI Taxonomy" id="1929488"/>
    <lineage>
        <taxon>Bacteria</taxon>
        <taxon>Pseudomonadati</taxon>
        <taxon>Bacteroidota</taxon>
        <taxon>Flavobacteriia</taxon>
        <taxon>Flavobacteriales</taxon>
        <taxon>Flavobacteriaceae</taxon>
        <taxon>Croceivirga</taxon>
    </lineage>
</organism>
<gene>
    <name evidence="7" type="ORF">BUL40_05315</name>
</gene>
<dbReference type="PANTHER" id="PTHR42852">
    <property type="entry name" value="THIOL:DISULFIDE INTERCHANGE PROTEIN DSBE"/>
    <property type="match status" value="1"/>
</dbReference>
<evidence type="ECO:0000313" key="7">
    <source>
        <dbReference type="EMBL" id="OQD43258.1"/>
    </source>
</evidence>
<dbReference type="Pfam" id="PF14289">
    <property type="entry name" value="DUF4369"/>
    <property type="match status" value="1"/>
</dbReference>
<dbReference type="GO" id="GO:0030313">
    <property type="term" value="C:cell envelope"/>
    <property type="evidence" value="ECO:0007669"/>
    <property type="project" value="UniProtKB-SubCell"/>
</dbReference>
<dbReference type="Proteomes" id="UP000191680">
    <property type="component" value="Unassembled WGS sequence"/>
</dbReference>
<dbReference type="GO" id="GO:0016491">
    <property type="term" value="F:oxidoreductase activity"/>
    <property type="evidence" value="ECO:0007669"/>
    <property type="project" value="InterPro"/>
</dbReference>
<dbReference type="InterPro" id="IPR000866">
    <property type="entry name" value="AhpC/TSA"/>
</dbReference>
<proteinExistence type="predicted"/>
<dbReference type="PROSITE" id="PS51257">
    <property type="entry name" value="PROKAR_LIPOPROTEIN"/>
    <property type="match status" value="1"/>
</dbReference>
<comment type="caution">
    <text evidence="7">The sequence shown here is derived from an EMBL/GenBank/DDBJ whole genome shotgun (WGS) entry which is preliminary data.</text>
</comment>
<keyword evidence="3" id="KW-1015">Disulfide bond</keyword>
<dbReference type="InterPro" id="IPR050553">
    <property type="entry name" value="Thioredoxin_ResA/DsbE_sf"/>
</dbReference>
<dbReference type="InterPro" id="IPR036249">
    <property type="entry name" value="Thioredoxin-like_sf"/>
</dbReference>
<reference evidence="7 8" key="1">
    <citation type="submission" date="2016-12" db="EMBL/GenBank/DDBJ databases">
        <authorList>
            <person name="Song W.-J."/>
            <person name="Kurnit D.M."/>
        </authorList>
    </citation>
    <scope>NUCLEOTIDE SEQUENCE [LARGE SCALE GENOMIC DNA]</scope>
    <source>
        <strain evidence="7 8">HSG9</strain>
    </source>
</reference>
<dbReference type="InterPro" id="IPR025380">
    <property type="entry name" value="DUF4369"/>
</dbReference>
<dbReference type="InterPro" id="IPR013766">
    <property type="entry name" value="Thioredoxin_domain"/>
</dbReference>
<dbReference type="Pfam" id="PF00578">
    <property type="entry name" value="AhpC-TSA"/>
    <property type="match status" value="1"/>
</dbReference>
<comment type="subcellular location">
    <subcellularLocation>
        <location evidence="1">Cell envelope</location>
    </subcellularLocation>
</comment>
<evidence type="ECO:0000256" key="5">
    <source>
        <dbReference type="SAM" id="Coils"/>
    </source>
</evidence>